<dbReference type="InterPro" id="IPR037135">
    <property type="entry name" value="DUF1653-like_dom_sf"/>
</dbReference>
<evidence type="ECO:0000259" key="1">
    <source>
        <dbReference type="Pfam" id="PF07866"/>
    </source>
</evidence>
<dbReference type="Proteomes" id="UP000178684">
    <property type="component" value="Unassembled WGS sequence"/>
</dbReference>
<feature type="domain" description="DUF1653" evidence="1">
    <location>
        <begin position="6"/>
        <end position="66"/>
    </location>
</feature>
<dbReference type="EMBL" id="MFIE01000003">
    <property type="protein sequence ID" value="OGF83328.1"/>
    <property type="molecule type" value="Genomic_DNA"/>
</dbReference>
<name>A0A1F5X5Y1_9BACT</name>
<comment type="caution">
    <text evidence="2">The sequence shown here is derived from an EMBL/GenBank/DDBJ whole genome shotgun (WGS) entry which is preliminary data.</text>
</comment>
<gene>
    <name evidence="2" type="ORF">A3B18_01565</name>
</gene>
<proteinExistence type="predicted"/>
<reference evidence="2 3" key="1">
    <citation type="journal article" date="2016" name="Nat. Commun.">
        <title>Thousands of microbial genomes shed light on interconnected biogeochemical processes in an aquifer system.</title>
        <authorList>
            <person name="Anantharaman K."/>
            <person name="Brown C.T."/>
            <person name="Hug L.A."/>
            <person name="Sharon I."/>
            <person name="Castelle C.J."/>
            <person name="Probst A.J."/>
            <person name="Thomas B.C."/>
            <person name="Singh A."/>
            <person name="Wilkins M.J."/>
            <person name="Karaoz U."/>
            <person name="Brodie E.L."/>
            <person name="Williams K.H."/>
            <person name="Hubbard S.S."/>
            <person name="Banfield J.F."/>
        </authorList>
    </citation>
    <scope>NUCLEOTIDE SEQUENCE [LARGE SCALE GENOMIC DNA]</scope>
</reference>
<organism evidence="2 3">
    <name type="scientific">Candidatus Giovannonibacteria bacterium RIFCSPLOWO2_01_FULL_46_13</name>
    <dbReference type="NCBI Taxonomy" id="1798352"/>
    <lineage>
        <taxon>Bacteria</taxon>
        <taxon>Candidatus Giovannoniibacteriota</taxon>
    </lineage>
</organism>
<dbReference type="Gene3D" id="2.30.30.320">
    <property type="entry name" value="DUF1653-like domain"/>
    <property type="match status" value="1"/>
</dbReference>
<accession>A0A1F5X5Y1</accession>
<dbReference type="Pfam" id="PF07866">
    <property type="entry name" value="DUF1653"/>
    <property type="match status" value="1"/>
</dbReference>
<dbReference type="AlphaFoldDB" id="A0A1F5X5Y1"/>
<protein>
    <recommendedName>
        <fullName evidence="1">DUF1653 domain-containing protein</fullName>
    </recommendedName>
</protein>
<sequence length="73" mass="8620">MEIKLGIYEHYKGGRYKVLMLAKLEETHESMVVYQALYGDESLWVRPLAIFQEDVEVNGKKVPRFRFIENANK</sequence>
<evidence type="ECO:0000313" key="3">
    <source>
        <dbReference type="Proteomes" id="UP000178684"/>
    </source>
</evidence>
<evidence type="ECO:0000313" key="2">
    <source>
        <dbReference type="EMBL" id="OGF83328.1"/>
    </source>
</evidence>
<dbReference type="InterPro" id="IPR023387">
    <property type="entry name" value="DUF1653-like_dom"/>
</dbReference>